<organism evidence="1 2">
    <name type="scientific">Molorchus minor</name>
    <dbReference type="NCBI Taxonomy" id="1323400"/>
    <lineage>
        <taxon>Eukaryota</taxon>
        <taxon>Metazoa</taxon>
        <taxon>Ecdysozoa</taxon>
        <taxon>Arthropoda</taxon>
        <taxon>Hexapoda</taxon>
        <taxon>Insecta</taxon>
        <taxon>Pterygota</taxon>
        <taxon>Neoptera</taxon>
        <taxon>Endopterygota</taxon>
        <taxon>Coleoptera</taxon>
        <taxon>Polyphaga</taxon>
        <taxon>Cucujiformia</taxon>
        <taxon>Chrysomeloidea</taxon>
        <taxon>Cerambycidae</taxon>
        <taxon>Lamiinae</taxon>
        <taxon>Monochamini</taxon>
        <taxon>Molorchus</taxon>
    </lineage>
</organism>
<comment type="caution">
    <text evidence="1">The sequence shown here is derived from an EMBL/GenBank/DDBJ whole genome shotgun (WGS) entry which is preliminary data.</text>
</comment>
<name>A0ABQ9JVS0_9CUCU</name>
<keyword evidence="2" id="KW-1185">Reference proteome</keyword>
<reference evidence="1" key="1">
    <citation type="journal article" date="2023" name="Insect Mol. Biol.">
        <title>Genome sequencing provides insights into the evolution of gene families encoding plant cell wall-degrading enzymes in longhorned beetles.</title>
        <authorList>
            <person name="Shin N.R."/>
            <person name="Okamura Y."/>
            <person name="Kirsch R."/>
            <person name="Pauchet Y."/>
        </authorList>
    </citation>
    <scope>NUCLEOTIDE SEQUENCE</scope>
    <source>
        <strain evidence="1">MMC_N1</strain>
    </source>
</reference>
<protein>
    <submittedName>
        <fullName evidence="1">Uncharacterized protein</fullName>
    </submittedName>
</protein>
<accession>A0ABQ9JVS0</accession>
<evidence type="ECO:0000313" key="1">
    <source>
        <dbReference type="EMBL" id="KAJ8981487.1"/>
    </source>
</evidence>
<proteinExistence type="predicted"/>
<dbReference type="Proteomes" id="UP001162164">
    <property type="component" value="Unassembled WGS sequence"/>
</dbReference>
<dbReference type="EMBL" id="JAPWTJ010000181">
    <property type="protein sequence ID" value="KAJ8981487.1"/>
    <property type="molecule type" value="Genomic_DNA"/>
</dbReference>
<gene>
    <name evidence="1" type="ORF">NQ317_007013</name>
</gene>
<evidence type="ECO:0000313" key="2">
    <source>
        <dbReference type="Proteomes" id="UP001162164"/>
    </source>
</evidence>
<sequence>MGLIRSYYMKPLLTHARPTLLETLPVCCNPLARLLTTTEQMTQEGPNKPMRDSDSDLCIEENDFSNDITRSVSQRNINSISGHQV</sequence>